<sequence length="248" mass="27829">MIPVLLRLSFSLTCIAYAWGIYNYSCKVFSYLWAELECAESLADTVESLMIGGLLLSAVCVWFERLRWFALLGMIALVIEMLAETLVPSAKYPYLYWAEWMLRYSTPVVLIMLLGSRQWSRRGGVLLMRVAVACVFAAHGMKALYSDPQFLDLILVTARKVGFVMSESAATGVVHLIGATDLLFAGIALFAKSKRLSWVLWALAAWGIITALSRVSYGGVGNWYEVFARSSHCLVPIALWLHLRKERK</sequence>
<proteinExistence type="predicted"/>
<evidence type="ECO:0000313" key="3">
    <source>
        <dbReference type="Proteomes" id="UP000617628"/>
    </source>
</evidence>
<feature type="transmembrane region" description="Helical" evidence="1">
    <location>
        <begin position="42"/>
        <end position="63"/>
    </location>
</feature>
<accession>A0A934S4Y3</accession>
<dbReference type="RefSeq" id="WP_200358130.1">
    <property type="nucleotide sequence ID" value="NZ_JAENIL010000060.1"/>
</dbReference>
<feature type="transmembrane region" description="Helical" evidence="1">
    <location>
        <begin position="126"/>
        <end position="145"/>
    </location>
</feature>
<reference evidence="2" key="1">
    <citation type="submission" date="2021-01" db="EMBL/GenBank/DDBJ databases">
        <title>Modified the classification status of verrucomicrobia.</title>
        <authorList>
            <person name="Feng X."/>
        </authorList>
    </citation>
    <scope>NUCLEOTIDE SEQUENCE</scope>
    <source>
        <strain evidence="2">KCTC 13126</strain>
    </source>
</reference>
<feature type="transmembrane region" description="Helical" evidence="1">
    <location>
        <begin position="94"/>
        <end position="114"/>
    </location>
</feature>
<protein>
    <submittedName>
        <fullName evidence="2">Uncharacterized protein</fullName>
    </submittedName>
</protein>
<evidence type="ECO:0000256" key="1">
    <source>
        <dbReference type="SAM" id="Phobius"/>
    </source>
</evidence>
<dbReference type="AlphaFoldDB" id="A0A934S4Y3"/>
<feature type="transmembrane region" description="Helical" evidence="1">
    <location>
        <begin position="169"/>
        <end position="191"/>
    </location>
</feature>
<comment type="caution">
    <text evidence="2">The sequence shown here is derived from an EMBL/GenBank/DDBJ whole genome shotgun (WGS) entry which is preliminary data.</text>
</comment>
<keyword evidence="1" id="KW-0812">Transmembrane</keyword>
<name>A0A934S4Y3_9BACT</name>
<keyword evidence="1" id="KW-1133">Transmembrane helix</keyword>
<dbReference type="Proteomes" id="UP000617628">
    <property type="component" value="Unassembled WGS sequence"/>
</dbReference>
<keyword evidence="1" id="KW-0472">Membrane</keyword>
<feature type="transmembrane region" description="Helical" evidence="1">
    <location>
        <begin position="198"/>
        <end position="217"/>
    </location>
</feature>
<feature type="transmembrane region" description="Helical" evidence="1">
    <location>
        <begin position="68"/>
        <end position="88"/>
    </location>
</feature>
<organism evidence="2 3">
    <name type="scientific">Pelagicoccus mobilis</name>
    <dbReference type="NCBI Taxonomy" id="415221"/>
    <lineage>
        <taxon>Bacteria</taxon>
        <taxon>Pseudomonadati</taxon>
        <taxon>Verrucomicrobiota</taxon>
        <taxon>Opitutia</taxon>
        <taxon>Puniceicoccales</taxon>
        <taxon>Pelagicoccaceae</taxon>
        <taxon>Pelagicoccus</taxon>
    </lineage>
</organism>
<keyword evidence="3" id="KW-1185">Reference proteome</keyword>
<gene>
    <name evidence="2" type="ORF">JIN87_23410</name>
</gene>
<dbReference type="EMBL" id="JAENIL010000060">
    <property type="protein sequence ID" value="MBK1879852.1"/>
    <property type="molecule type" value="Genomic_DNA"/>
</dbReference>
<evidence type="ECO:0000313" key="2">
    <source>
        <dbReference type="EMBL" id="MBK1879852.1"/>
    </source>
</evidence>